<evidence type="ECO:0000256" key="1">
    <source>
        <dbReference type="SAM" id="MobiDB-lite"/>
    </source>
</evidence>
<dbReference type="Pfam" id="PF13481">
    <property type="entry name" value="AAA_25"/>
    <property type="match status" value="1"/>
</dbReference>
<proteinExistence type="predicted"/>
<feature type="region of interest" description="Disordered" evidence="1">
    <location>
        <begin position="175"/>
        <end position="200"/>
    </location>
</feature>
<dbReference type="EMBL" id="JACHWR010000001">
    <property type="protein sequence ID" value="MBB3041973.1"/>
    <property type="molecule type" value="Genomic_DNA"/>
</dbReference>
<dbReference type="SUPFAM" id="SSF52540">
    <property type="entry name" value="P-loop containing nucleoside triphosphate hydrolases"/>
    <property type="match status" value="1"/>
</dbReference>
<accession>A0A7W4Z0J7</accession>
<feature type="domain" description="DNA primase/polymerase bifunctional N-terminal" evidence="2">
    <location>
        <begin position="9"/>
        <end position="169"/>
    </location>
</feature>
<evidence type="ECO:0000313" key="4">
    <source>
        <dbReference type="Proteomes" id="UP000589626"/>
    </source>
</evidence>
<dbReference type="Gene3D" id="3.40.50.300">
    <property type="entry name" value="P-loop containing nucleotide triphosphate hydrolases"/>
    <property type="match status" value="1"/>
</dbReference>
<dbReference type="AlphaFoldDB" id="A0A7W4Z0J7"/>
<reference evidence="3 4" key="1">
    <citation type="submission" date="2020-08" db="EMBL/GenBank/DDBJ databases">
        <title>Sequencing the genomes of 1000 actinobacteria strains.</title>
        <authorList>
            <person name="Klenk H.-P."/>
        </authorList>
    </citation>
    <scope>NUCLEOTIDE SEQUENCE [LARGE SCALE GENOMIC DNA]</scope>
    <source>
        <strain evidence="3 4">DSM 105498</strain>
    </source>
</reference>
<evidence type="ECO:0000259" key="2">
    <source>
        <dbReference type="SMART" id="SM00943"/>
    </source>
</evidence>
<evidence type="ECO:0000313" key="3">
    <source>
        <dbReference type="EMBL" id="MBB3041973.1"/>
    </source>
</evidence>
<dbReference type="Proteomes" id="UP000589626">
    <property type="component" value="Unassembled WGS sequence"/>
</dbReference>
<dbReference type="Pfam" id="PF09250">
    <property type="entry name" value="Prim-Pol"/>
    <property type="match status" value="1"/>
</dbReference>
<dbReference type="SUPFAM" id="SSF56747">
    <property type="entry name" value="Prim-pol domain"/>
    <property type="match status" value="1"/>
</dbReference>
<feature type="region of interest" description="Disordered" evidence="1">
    <location>
        <begin position="653"/>
        <end position="680"/>
    </location>
</feature>
<keyword evidence="4" id="KW-1185">Reference proteome</keyword>
<organism evidence="3 4">
    <name type="scientific">Nocardioides soli</name>
    <dbReference type="NCBI Taxonomy" id="1036020"/>
    <lineage>
        <taxon>Bacteria</taxon>
        <taxon>Bacillati</taxon>
        <taxon>Actinomycetota</taxon>
        <taxon>Actinomycetes</taxon>
        <taxon>Propionibacteriales</taxon>
        <taxon>Nocardioidaceae</taxon>
        <taxon>Nocardioides</taxon>
    </lineage>
</organism>
<sequence length="680" mass="72512">MSAGLAAGAAQAHARGWFVFPVGRDPKTRENKLPLVKWREWTVPFARAEELFAVWQDKHRVTGYGIDCARARLVVLDEDAAAALAALCEANGWDPMPPTYTVTTGRGRHFYYLAPTGGCEIRNHVKAEGAEVDIRGVGGYVVGPGSLHASGAVYAEEDGREPVPLPEWFVDRFGTRPSTGDEVGGSSAGAGGDGGAAAGTSYAAETMPRGRVTLDEARADIEAAQEGTRNDTLNRQAFFVAAEVKGGLIEPTEAEAVLLAAADACGLSEDEARKTLRSAAEAARPDGPIVWFDVEPEHDEGSETDAPECGSHVEAAKFDREVAREVRRIAVREAAGDRVRQERYAANAAPMPTLLTLDNVLARPRIAPKFLIDGVWPYDGTTLHVAQRKTGKTALTLNLTRSLVDGEPFLGVFDCAGGERVALVNLEDPENALADLLECQGIADLGAVLPVSLNGNARAFDVMTDQGRARWAAALADNGITVLIVDPLKPLVDAFGLDEWRQTGELFNAIKACAHEAGIRHVHVSHHAGHGLEGGRVRARGDSSLEGTADALWFSAMDDPTDARSARQFSALGRGVSIDKGALLLDAATGRQTYTTKAAGLVIVKRHAVVDYLTDNGTTSRQDLIANVTGLDKNNARSVLAALVASGEVVETRDPGRSHAKRYALPKTPDEMFPEESSIQ</sequence>
<dbReference type="InterPro" id="IPR027417">
    <property type="entry name" value="P-loop_NTPase"/>
</dbReference>
<name>A0A7W4Z0J7_9ACTN</name>
<gene>
    <name evidence="3" type="ORF">FHU40_001774</name>
</gene>
<comment type="caution">
    <text evidence="3">The sequence shown here is derived from an EMBL/GenBank/DDBJ whole genome shotgun (WGS) entry which is preliminary data.</text>
</comment>
<dbReference type="InterPro" id="IPR015330">
    <property type="entry name" value="DNA_primase/pol_bifunc_N"/>
</dbReference>
<protein>
    <recommendedName>
        <fullName evidence="2">DNA primase/polymerase bifunctional N-terminal domain-containing protein</fullName>
    </recommendedName>
</protein>
<dbReference type="RefSeq" id="WP_183591815.1">
    <property type="nucleotide sequence ID" value="NZ_JACHWR010000001.1"/>
</dbReference>
<feature type="compositionally biased region" description="Gly residues" evidence="1">
    <location>
        <begin position="182"/>
        <end position="197"/>
    </location>
</feature>
<dbReference type="SMART" id="SM00943">
    <property type="entry name" value="Prim-Pol"/>
    <property type="match status" value="1"/>
</dbReference>